<comment type="caution">
    <text evidence="2">The sequence shown here is derived from an EMBL/GenBank/DDBJ whole genome shotgun (WGS) entry which is preliminary data.</text>
</comment>
<dbReference type="PANTHER" id="PTHR33325:SF11">
    <property type="entry name" value="COLD SHOCK DOMAIN-CONTAINING PROTEIN 4-LIKE"/>
    <property type="match status" value="1"/>
</dbReference>
<feature type="region of interest" description="Disordered" evidence="1">
    <location>
        <begin position="39"/>
        <end position="66"/>
    </location>
</feature>
<dbReference type="EMBL" id="JARKNE010000001">
    <property type="protein sequence ID" value="KAK5846262.1"/>
    <property type="molecule type" value="Genomic_DNA"/>
</dbReference>
<keyword evidence="3" id="KW-1185">Reference proteome</keyword>
<reference evidence="2 3" key="1">
    <citation type="submission" date="2023-03" db="EMBL/GenBank/DDBJ databases">
        <title>WGS of Gossypium arboreum.</title>
        <authorList>
            <person name="Yu D."/>
        </authorList>
    </citation>
    <scope>NUCLEOTIDE SEQUENCE [LARGE SCALE GENOMIC DNA]</scope>
    <source>
        <tissue evidence="2">Leaf</tissue>
    </source>
</reference>
<feature type="compositionally biased region" description="Basic and acidic residues" evidence="1">
    <location>
        <begin position="41"/>
        <end position="53"/>
    </location>
</feature>
<gene>
    <name evidence="2" type="ORF">PVK06_002545</name>
</gene>
<proteinExistence type="predicted"/>
<name>A0ABR0R556_GOSAR</name>
<feature type="compositionally biased region" description="Basic residues" evidence="1">
    <location>
        <begin position="54"/>
        <end position="65"/>
    </location>
</feature>
<evidence type="ECO:0000256" key="1">
    <source>
        <dbReference type="SAM" id="MobiDB-lite"/>
    </source>
</evidence>
<accession>A0ABR0R556</accession>
<protein>
    <submittedName>
        <fullName evidence="2">Uncharacterized protein</fullName>
    </submittedName>
</protein>
<dbReference type="PANTHER" id="PTHR33325">
    <property type="entry name" value="ZINC FINGER, CCHC-TYPE-RELATED"/>
    <property type="match status" value="1"/>
</dbReference>
<dbReference type="Proteomes" id="UP001358586">
    <property type="component" value="Chromosome 1"/>
</dbReference>
<evidence type="ECO:0000313" key="3">
    <source>
        <dbReference type="Proteomes" id="UP001358586"/>
    </source>
</evidence>
<evidence type="ECO:0000313" key="2">
    <source>
        <dbReference type="EMBL" id="KAK5846262.1"/>
    </source>
</evidence>
<sequence>MIGCTYGLAKQNKELLMKNHGIHPASTAPLPKVNALVHNKYGNEKYRDRDFGRGRSRGRRGRRGRGCTSNCYHDVYKSGTSNYQKKNRNEGQERCGQNHPSKVIENLFYRYGM</sequence>
<organism evidence="2 3">
    <name type="scientific">Gossypium arboreum</name>
    <name type="common">Tree cotton</name>
    <name type="synonym">Gossypium nanking</name>
    <dbReference type="NCBI Taxonomy" id="29729"/>
    <lineage>
        <taxon>Eukaryota</taxon>
        <taxon>Viridiplantae</taxon>
        <taxon>Streptophyta</taxon>
        <taxon>Embryophyta</taxon>
        <taxon>Tracheophyta</taxon>
        <taxon>Spermatophyta</taxon>
        <taxon>Magnoliopsida</taxon>
        <taxon>eudicotyledons</taxon>
        <taxon>Gunneridae</taxon>
        <taxon>Pentapetalae</taxon>
        <taxon>rosids</taxon>
        <taxon>malvids</taxon>
        <taxon>Malvales</taxon>
        <taxon>Malvaceae</taxon>
        <taxon>Malvoideae</taxon>
        <taxon>Gossypium</taxon>
    </lineage>
</organism>